<keyword evidence="1" id="KW-0067">ATP-binding</keyword>
<evidence type="ECO:0000313" key="2">
    <source>
        <dbReference type="EMBL" id="GCL65713.1"/>
    </source>
</evidence>
<dbReference type="CDD" id="cd24050">
    <property type="entry name" value="ASKHA_NBD_ANMK"/>
    <property type="match status" value="1"/>
</dbReference>
<keyword evidence="1" id="KW-0547">Nucleotide-binding</keyword>
<dbReference type="UniPathway" id="UPA00343"/>
<dbReference type="GO" id="GO:0006040">
    <property type="term" value="P:amino sugar metabolic process"/>
    <property type="evidence" value="ECO:0007669"/>
    <property type="project" value="InterPro"/>
</dbReference>
<proteinExistence type="inferred from homology"/>
<comment type="pathway">
    <text evidence="1">Amino-sugar metabolism; 1,6-anhydro-N-acetylmuramate degradation.</text>
</comment>
<dbReference type="UniPathway" id="UPA00544"/>
<dbReference type="Pfam" id="PF03702">
    <property type="entry name" value="AnmK"/>
    <property type="match status" value="1"/>
</dbReference>
<accession>A0A480AWJ9</accession>
<dbReference type="PANTHER" id="PTHR30605">
    <property type="entry name" value="ANHYDRO-N-ACETYLMURAMIC ACID KINASE"/>
    <property type="match status" value="1"/>
</dbReference>
<dbReference type="OrthoDB" id="9763949at2"/>
<dbReference type="RefSeq" id="WP_137735420.1">
    <property type="nucleotide sequence ID" value="NZ_BJCL01000019.1"/>
</dbReference>
<organism evidence="2 3">
    <name type="scientific">Pseudaquabacterium pictum</name>
    <dbReference type="NCBI Taxonomy" id="2315236"/>
    <lineage>
        <taxon>Bacteria</taxon>
        <taxon>Pseudomonadati</taxon>
        <taxon>Pseudomonadota</taxon>
        <taxon>Betaproteobacteria</taxon>
        <taxon>Burkholderiales</taxon>
        <taxon>Sphaerotilaceae</taxon>
        <taxon>Pseudaquabacterium</taxon>
    </lineage>
</organism>
<dbReference type="InterPro" id="IPR043129">
    <property type="entry name" value="ATPase_NBD"/>
</dbReference>
<dbReference type="GO" id="GO:0005524">
    <property type="term" value="F:ATP binding"/>
    <property type="evidence" value="ECO:0007669"/>
    <property type="project" value="UniProtKB-UniRule"/>
</dbReference>
<evidence type="ECO:0000256" key="1">
    <source>
        <dbReference type="HAMAP-Rule" id="MF_01270"/>
    </source>
</evidence>
<protein>
    <recommendedName>
        <fullName evidence="1">Anhydro-N-acetylmuramic acid kinase</fullName>
        <ecNumber evidence="1">2.7.1.170</ecNumber>
    </recommendedName>
    <alternativeName>
        <fullName evidence="1">AnhMurNAc kinase</fullName>
    </alternativeName>
</protein>
<dbReference type="EC" id="2.7.1.170" evidence="1"/>
<comment type="function">
    <text evidence="1">Catalyzes the specific phosphorylation of 1,6-anhydro-N-acetylmuramic acid (anhMurNAc) with the simultaneous cleavage of the 1,6-anhydro ring, generating MurNAc-6-P. Is required for the utilization of anhMurNAc either imported from the medium or derived from its own cell wall murein, and thus plays a role in cell wall recycling.</text>
</comment>
<dbReference type="PANTHER" id="PTHR30605:SF0">
    <property type="entry name" value="ANHYDRO-N-ACETYLMURAMIC ACID KINASE"/>
    <property type="match status" value="1"/>
</dbReference>
<comment type="catalytic activity">
    <reaction evidence="1">
        <text>1,6-anhydro-N-acetyl-beta-muramate + ATP + H2O = N-acetyl-D-muramate 6-phosphate + ADP + H(+)</text>
        <dbReference type="Rhea" id="RHEA:24952"/>
        <dbReference type="ChEBI" id="CHEBI:15377"/>
        <dbReference type="ChEBI" id="CHEBI:15378"/>
        <dbReference type="ChEBI" id="CHEBI:30616"/>
        <dbReference type="ChEBI" id="CHEBI:58690"/>
        <dbReference type="ChEBI" id="CHEBI:58722"/>
        <dbReference type="ChEBI" id="CHEBI:456216"/>
        <dbReference type="EC" id="2.7.1.170"/>
    </reaction>
</comment>
<dbReference type="GO" id="GO:0009254">
    <property type="term" value="P:peptidoglycan turnover"/>
    <property type="evidence" value="ECO:0007669"/>
    <property type="project" value="UniProtKB-UniRule"/>
</dbReference>
<feature type="binding site" evidence="1">
    <location>
        <begin position="12"/>
        <end position="19"/>
    </location>
    <ligand>
        <name>ATP</name>
        <dbReference type="ChEBI" id="CHEBI:30616"/>
    </ligand>
</feature>
<dbReference type="SUPFAM" id="SSF53067">
    <property type="entry name" value="Actin-like ATPase domain"/>
    <property type="match status" value="1"/>
</dbReference>
<dbReference type="Gene3D" id="3.30.420.40">
    <property type="match status" value="2"/>
</dbReference>
<evidence type="ECO:0000313" key="3">
    <source>
        <dbReference type="Proteomes" id="UP000301751"/>
    </source>
</evidence>
<keyword evidence="1 2" id="KW-0418">Kinase</keyword>
<name>A0A480AWJ9_9BURK</name>
<keyword evidence="1" id="KW-0119">Carbohydrate metabolism</keyword>
<dbReference type="Proteomes" id="UP000301751">
    <property type="component" value="Unassembled WGS sequence"/>
</dbReference>
<keyword evidence="1" id="KW-0808">Transferase</keyword>
<dbReference type="GO" id="GO:0016773">
    <property type="term" value="F:phosphotransferase activity, alcohol group as acceptor"/>
    <property type="evidence" value="ECO:0007669"/>
    <property type="project" value="UniProtKB-UniRule"/>
</dbReference>
<sequence>MSRGLFIGLMSGTSMDGIDGVLVELPATGTCEVLGHVHRPFEPALRDSLFQLNSSGPDELHAAALAGNGIALAYAEVVRALLDGHCVDAQQITAIGAHGQTVRHRPGEFDRWGYTCQLLNGALLAELSGINVICDFRSRDVAAGGQGAPLVPAFHRAVFGVRGQATAVLNIGGIANLSLLHADGRTAGHDCGPGNVLLDLWCHRHTGRTYDADGCWSMQGHPSSALLQHLMQEPFLSRRPPKSTGRDLFHGSWLDAELASLPGGMGGLRPVDVQATLVQFTAQSIVADLRREMPDANRVLVCGGGACNAALMQALQQGLRGVEVAPIQSVYRMDPFHVEAAAFAWLARQFHAGQAGNCIDVTGARGPRILGASYPA</sequence>
<comment type="pathway">
    <text evidence="1">Cell wall biogenesis; peptidoglycan recycling.</text>
</comment>
<dbReference type="GO" id="GO:0016301">
    <property type="term" value="F:kinase activity"/>
    <property type="evidence" value="ECO:0007669"/>
    <property type="project" value="UniProtKB-KW"/>
</dbReference>
<dbReference type="HAMAP" id="MF_01270">
    <property type="entry name" value="AnhMurNAc_kinase"/>
    <property type="match status" value="1"/>
</dbReference>
<dbReference type="InterPro" id="IPR005338">
    <property type="entry name" value="Anhydro_N_Ac-Mur_kinase"/>
</dbReference>
<dbReference type="NCBIfam" id="NF007139">
    <property type="entry name" value="PRK09585.1-3"/>
    <property type="match status" value="1"/>
</dbReference>
<reference evidence="3" key="1">
    <citation type="submission" date="2019-03" db="EMBL/GenBank/DDBJ databases">
        <title>Aquabacterium pictum sp.nov., the first bacteriochlorophyll a-containing freshwater bacterium in the genus Aquabacterium of the class Betaproteobacteria.</title>
        <authorList>
            <person name="Hirose S."/>
            <person name="Tank M."/>
            <person name="Hara E."/>
            <person name="Tamaki H."/>
            <person name="Takaichi S."/>
            <person name="Haruta S."/>
            <person name="Hanada S."/>
        </authorList>
    </citation>
    <scope>NUCLEOTIDE SEQUENCE [LARGE SCALE GENOMIC DNA]</scope>
    <source>
        <strain evidence="3">W35</strain>
    </source>
</reference>
<dbReference type="AlphaFoldDB" id="A0A480AWJ9"/>
<keyword evidence="3" id="KW-1185">Reference proteome</keyword>
<dbReference type="GO" id="GO:0097175">
    <property type="term" value="P:1,6-anhydro-N-acetyl-beta-muramic acid catabolic process"/>
    <property type="evidence" value="ECO:0007669"/>
    <property type="project" value="UniProtKB-UniRule"/>
</dbReference>
<dbReference type="EMBL" id="BJCL01000019">
    <property type="protein sequence ID" value="GCL65713.1"/>
    <property type="molecule type" value="Genomic_DNA"/>
</dbReference>
<gene>
    <name evidence="1 2" type="primary">anmK</name>
    <name evidence="2" type="ORF">AQPW35_47940</name>
</gene>
<comment type="caution">
    <text evidence="2">The sequence shown here is derived from an EMBL/GenBank/DDBJ whole genome shotgun (WGS) entry which is preliminary data.</text>
</comment>
<comment type="similarity">
    <text evidence="1">Belongs to the anhydro-N-acetylmuramic acid kinase family.</text>
</comment>